<dbReference type="AlphaFoldDB" id="A0A561Q5J2"/>
<dbReference type="InterPro" id="IPR025665">
    <property type="entry name" value="Beta-barrel_OMP_2"/>
</dbReference>
<dbReference type="RefSeq" id="WP_145664906.1">
    <property type="nucleotide sequence ID" value="NZ_VIWO01000001.1"/>
</dbReference>
<evidence type="ECO:0000256" key="1">
    <source>
        <dbReference type="SAM" id="SignalP"/>
    </source>
</evidence>
<feature type="signal peptide" evidence="1">
    <location>
        <begin position="1"/>
        <end position="20"/>
    </location>
</feature>
<name>A0A561Q5J2_9BACT</name>
<dbReference type="InterPro" id="IPR011250">
    <property type="entry name" value="OMP/PagP_B-barrel"/>
</dbReference>
<reference evidence="3 4" key="1">
    <citation type="submission" date="2019-06" db="EMBL/GenBank/DDBJ databases">
        <title>Sorghum-associated microbial communities from plants grown in Nebraska, USA.</title>
        <authorList>
            <person name="Schachtman D."/>
        </authorList>
    </citation>
    <scope>NUCLEOTIDE SEQUENCE [LARGE SCALE GENOMIC DNA]</scope>
    <source>
        <strain evidence="3 4">1209</strain>
    </source>
</reference>
<comment type="caution">
    <text evidence="3">The sequence shown here is derived from an EMBL/GenBank/DDBJ whole genome shotgun (WGS) entry which is preliminary data.</text>
</comment>
<sequence>MKKNLLLLLPFIAAALITRAQTSHLGVKGGIGFSSPNSKLNPVYHTFYAGGFVNFKLNNHWTLQPELLCYYTEYRQGVTYVIPGREPEHWSVILRDFYLSLPVMAQYHITPKLYAEAGPEASLALYAPSDNNRRFNFAASAGIGYKLSSSLGVSARYMHGVKKMNNTEYISNLRIGIDYTFGKSKPAASI</sequence>
<feature type="chain" id="PRO_5022236173" evidence="1">
    <location>
        <begin position="21"/>
        <end position="190"/>
    </location>
</feature>
<evidence type="ECO:0000313" key="3">
    <source>
        <dbReference type="EMBL" id="TWF45626.1"/>
    </source>
</evidence>
<dbReference type="EMBL" id="VIWO01000001">
    <property type="protein sequence ID" value="TWF45626.1"/>
    <property type="molecule type" value="Genomic_DNA"/>
</dbReference>
<gene>
    <name evidence="3" type="ORF">FHW36_1011557</name>
</gene>
<evidence type="ECO:0000259" key="2">
    <source>
        <dbReference type="Pfam" id="PF13568"/>
    </source>
</evidence>
<organism evidence="3 4">
    <name type="scientific">Chitinophaga polysaccharea</name>
    <dbReference type="NCBI Taxonomy" id="1293035"/>
    <lineage>
        <taxon>Bacteria</taxon>
        <taxon>Pseudomonadati</taxon>
        <taxon>Bacteroidota</taxon>
        <taxon>Chitinophagia</taxon>
        <taxon>Chitinophagales</taxon>
        <taxon>Chitinophagaceae</taxon>
        <taxon>Chitinophaga</taxon>
    </lineage>
</organism>
<dbReference type="SUPFAM" id="SSF56925">
    <property type="entry name" value="OMPA-like"/>
    <property type="match status" value="1"/>
</dbReference>
<dbReference type="OrthoDB" id="947434at2"/>
<dbReference type="Proteomes" id="UP000320811">
    <property type="component" value="Unassembled WGS sequence"/>
</dbReference>
<keyword evidence="4" id="KW-1185">Reference proteome</keyword>
<keyword evidence="1" id="KW-0732">Signal</keyword>
<evidence type="ECO:0000313" key="4">
    <source>
        <dbReference type="Proteomes" id="UP000320811"/>
    </source>
</evidence>
<feature type="domain" description="Outer membrane protein beta-barrel" evidence="2">
    <location>
        <begin position="20"/>
        <end position="163"/>
    </location>
</feature>
<dbReference type="Pfam" id="PF13568">
    <property type="entry name" value="OMP_b-brl_2"/>
    <property type="match status" value="1"/>
</dbReference>
<protein>
    <submittedName>
        <fullName evidence="3">Outer membrane protein with beta-barrel domain</fullName>
    </submittedName>
</protein>
<accession>A0A561Q5J2</accession>
<proteinExistence type="predicted"/>